<sequence>MTLSAGLLFSDRIEALLDGRVKIPGVKLDIRCVEAQTLFRSVLRDAAWDVAELSMASHIAAVGAGRRDYVGLPVFPSRAFRHPNLYVRTDRVRAPGDLAGRAIGLIDYQQTAALWVRGLLADDHGVDRRSVEWVTGGLHVSVTTDRAPFSPPLGISIRRTAETLDALLRRGEIDAVISPTAPAAYADPDVPVGRMWPDHGRAQQEWWRRTGIFPIMHVVVVRRALVEANLDLPARLTAAFSEALALAQRDVLERDYPKIALPGLPALIEKATIGYGPSLWDYGADHNHAVLETMLRYATEDGLTPRPLSVTELFG</sequence>
<reference evidence="1 2" key="1">
    <citation type="journal article" date="2013" name="Int. J. Syst. Evol. Microbiol.">
        <title>Sphingomonas kyungheensis sp. nov., a bacterium with ginsenoside-converting activity isolated from soil of a ginseng field.</title>
        <authorList>
            <person name="Son H.M."/>
            <person name="Yang J.E."/>
            <person name="Park Y."/>
            <person name="Han C.K."/>
            <person name="Kim S.G."/>
            <person name="Kook M."/>
            <person name="Yi T.H."/>
        </authorList>
    </citation>
    <scope>NUCLEOTIDE SEQUENCE [LARGE SCALE GENOMIC DNA]</scope>
    <source>
        <strain evidence="1 2">LMG 26582</strain>
    </source>
</reference>
<evidence type="ECO:0008006" key="3">
    <source>
        <dbReference type="Google" id="ProtNLM"/>
    </source>
</evidence>
<evidence type="ECO:0000313" key="1">
    <source>
        <dbReference type="EMBL" id="MEI5689090.1"/>
    </source>
</evidence>
<dbReference type="EMBL" id="JBBBDM010000020">
    <property type="protein sequence ID" value="MEI5689090.1"/>
    <property type="molecule type" value="Genomic_DNA"/>
</dbReference>
<dbReference type="RefSeq" id="WP_336546222.1">
    <property type="nucleotide sequence ID" value="NZ_JBBBDM010000020.1"/>
</dbReference>
<proteinExistence type="predicted"/>
<gene>
    <name evidence="1" type="ORF">V8201_18515</name>
</gene>
<accession>A0ABU8H818</accession>
<dbReference type="SUPFAM" id="SSF53850">
    <property type="entry name" value="Periplasmic binding protein-like II"/>
    <property type="match status" value="1"/>
</dbReference>
<keyword evidence="2" id="KW-1185">Reference proteome</keyword>
<organism evidence="1 2">
    <name type="scientific">Sphingomonas kyungheensis</name>
    <dbReference type="NCBI Taxonomy" id="1069987"/>
    <lineage>
        <taxon>Bacteria</taxon>
        <taxon>Pseudomonadati</taxon>
        <taxon>Pseudomonadota</taxon>
        <taxon>Alphaproteobacteria</taxon>
        <taxon>Sphingomonadales</taxon>
        <taxon>Sphingomonadaceae</taxon>
        <taxon>Sphingomonas</taxon>
    </lineage>
</organism>
<name>A0ABU8H818_9SPHN</name>
<comment type="caution">
    <text evidence="1">The sequence shown here is derived from an EMBL/GenBank/DDBJ whole genome shotgun (WGS) entry which is preliminary data.</text>
</comment>
<evidence type="ECO:0000313" key="2">
    <source>
        <dbReference type="Proteomes" id="UP001367771"/>
    </source>
</evidence>
<dbReference type="Proteomes" id="UP001367771">
    <property type="component" value="Unassembled WGS sequence"/>
</dbReference>
<protein>
    <recommendedName>
        <fullName evidence="3">4,5-dihydroxyphthalate decarboxylase</fullName>
    </recommendedName>
</protein>